<feature type="region of interest" description="Disordered" evidence="1">
    <location>
        <begin position="75"/>
        <end position="98"/>
    </location>
</feature>
<accession>A0A2J6RHD8</accession>
<feature type="compositionally biased region" description="Basic residues" evidence="1">
    <location>
        <begin position="86"/>
        <end position="98"/>
    </location>
</feature>
<organism evidence="2 3">
    <name type="scientific">Hyaloscypha variabilis (strain UAMH 11265 / GT02V1 / F)</name>
    <name type="common">Meliniomyces variabilis</name>
    <dbReference type="NCBI Taxonomy" id="1149755"/>
    <lineage>
        <taxon>Eukaryota</taxon>
        <taxon>Fungi</taxon>
        <taxon>Dikarya</taxon>
        <taxon>Ascomycota</taxon>
        <taxon>Pezizomycotina</taxon>
        <taxon>Leotiomycetes</taxon>
        <taxon>Helotiales</taxon>
        <taxon>Hyaloscyphaceae</taxon>
        <taxon>Hyaloscypha</taxon>
        <taxon>Hyaloscypha variabilis</taxon>
    </lineage>
</organism>
<sequence length="228" mass="24333">MGWKTGPGKEARSSLVPGDQDWTGQDGTDGGRGREDVDGQYWVGVSGGARCEGRGAPVFGGGVVKKRGGKSGEEIFFQDETSSRRNSSRKNTSIKKHNAAVEHQARTRILVGTPSKTLPLSCPVLPCPCPPDWPWTPGSLLVTAPHSALGPWCSERLYHRDPEWVVGGSRGGLQWLHCAHASPNALLGPTRAHRPFAGPNVASAVGRRAVQLLGWLSACWELGRGTGE</sequence>
<dbReference type="AlphaFoldDB" id="A0A2J6RHD8"/>
<dbReference type="EMBL" id="KZ613948">
    <property type="protein sequence ID" value="PMD37926.1"/>
    <property type="molecule type" value="Genomic_DNA"/>
</dbReference>
<feature type="region of interest" description="Disordered" evidence="1">
    <location>
        <begin position="1"/>
        <end position="39"/>
    </location>
</feature>
<proteinExistence type="predicted"/>
<keyword evidence="3" id="KW-1185">Reference proteome</keyword>
<evidence type="ECO:0000313" key="3">
    <source>
        <dbReference type="Proteomes" id="UP000235786"/>
    </source>
</evidence>
<evidence type="ECO:0000313" key="2">
    <source>
        <dbReference type="EMBL" id="PMD37926.1"/>
    </source>
</evidence>
<dbReference type="Proteomes" id="UP000235786">
    <property type="component" value="Unassembled WGS sequence"/>
</dbReference>
<reference evidence="2 3" key="1">
    <citation type="submission" date="2016-04" db="EMBL/GenBank/DDBJ databases">
        <title>A degradative enzymes factory behind the ericoid mycorrhizal symbiosis.</title>
        <authorList>
            <consortium name="DOE Joint Genome Institute"/>
            <person name="Martino E."/>
            <person name="Morin E."/>
            <person name="Grelet G."/>
            <person name="Kuo A."/>
            <person name="Kohler A."/>
            <person name="Daghino S."/>
            <person name="Barry K."/>
            <person name="Choi C."/>
            <person name="Cichocki N."/>
            <person name="Clum A."/>
            <person name="Copeland A."/>
            <person name="Hainaut M."/>
            <person name="Haridas S."/>
            <person name="Labutti K."/>
            <person name="Lindquist E."/>
            <person name="Lipzen A."/>
            <person name="Khouja H.-R."/>
            <person name="Murat C."/>
            <person name="Ohm R."/>
            <person name="Olson A."/>
            <person name="Spatafora J."/>
            <person name="Veneault-Fourrey C."/>
            <person name="Henrissat B."/>
            <person name="Grigoriev I."/>
            <person name="Martin F."/>
            <person name="Perotto S."/>
        </authorList>
    </citation>
    <scope>NUCLEOTIDE SEQUENCE [LARGE SCALE GENOMIC DNA]</scope>
    <source>
        <strain evidence="2 3">F</strain>
    </source>
</reference>
<evidence type="ECO:0000256" key="1">
    <source>
        <dbReference type="SAM" id="MobiDB-lite"/>
    </source>
</evidence>
<gene>
    <name evidence="2" type="ORF">L207DRAFT_530880</name>
</gene>
<protein>
    <submittedName>
        <fullName evidence="2">Uncharacterized protein</fullName>
    </submittedName>
</protein>
<name>A0A2J6RHD8_HYAVF</name>
<dbReference type="OrthoDB" id="10628222at2759"/>